<dbReference type="InterPro" id="IPR011006">
    <property type="entry name" value="CheY-like_superfamily"/>
</dbReference>
<dbReference type="PANTHER" id="PTHR48111">
    <property type="entry name" value="REGULATOR OF RPOS"/>
    <property type="match status" value="1"/>
</dbReference>
<protein>
    <submittedName>
        <fullName evidence="9">Response regulator transcription factor</fullName>
    </submittedName>
</protein>
<feature type="domain" description="Response regulatory" evidence="7">
    <location>
        <begin position="10"/>
        <end position="123"/>
    </location>
</feature>
<keyword evidence="2" id="KW-0805">Transcription regulation</keyword>
<dbReference type="CDD" id="cd00383">
    <property type="entry name" value="trans_reg_C"/>
    <property type="match status" value="1"/>
</dbReference>
<dbReference type="InterPro" id="IPR001789">
    <property type="entry name" value="Sig_transdc_resp-reg_receiver"/>
</dbReference>
<dbReference type="SUPFAM" id="SSF52172">
    <property type="entry name" value="CheY-like"/>
    <property type="match status" value="1"/>
</dbReference>
<evidence type="ECO:0000256" key="5">
    <source>
        <dbReference type="PROSITE-ProRule" id="PRU00169"/>
    </source>
</evidence>
<dbReference type="PROSITE" id="PS50110">
    <property type="entry name" value="RESPONSE_REGULATORY"/>
    <property type="match status" value="1"/>
</dbReference>
<evidence type="ECO:0000259" key="7">
    <source>
        <dbReference type="PROSITE" id="PS50110"/>
    </source>
</evidence>
<keyword evidence="3 6" id="KW-0238">DNA-binding</keyword>
<dbReference type="Proteomes" id="UP000326331">
    <property type="component" value="Chromosome"/>
</dbReference>
<dbReference type="InterPro" id="IPR001867">
    <property type="entry name" value="OmpR/PhoB-type_DNA-bd"/>
</dbReference>
<dbReference type="Gene3D" id="6.10.250.690">
    <property type="match status" value="1"/>
</dbReference>
<dbReference type="SMART" id="SM00862">
    <property type="entry name" value="Trans_reg_C"/>
    <property type="match status" value="1"/>
</dbReference>
<keyword evidence="4" id="KW-0804">Transcription</keyword>
<reference evidence="9 10" key="1">
    <citation type="submission" date="2019-10" db="EMBL/GenBank/DDBJ databases">
        <title>Thermopilla bonchosmolovskayae gen. nov., sp. nov., a moderately thermophilic Chloroflexi bacterium from a Chukotka hot spring (Arctic, Russia), representing a novel classis Thermopillaia, which include previously uncultivated lineage OLB14.</title>
        <authorList>
            <person name="Kochetkova T.V."/>
            <person name="Zayulina K.S."/>
            <person name="Zhigarkov V.S."/>
            <person name="Minaev N.V."/>
            <person name="Novikov A."/>
            <person name="Toshchakov S.V."/>
            <person name="Elcheninov A.G."/>
            <person name="Kublanov I.V."/>
        </authorList>
    </citation>
    <scope>NUCLEOTIDE SEQUENCE [LARGE SCALE GENOMIC DNA]</scope>
    <source>
        <strain evidence="9 10">3753O</strain>
    </source>
</reference>
<dbReference type="Gene3D" id="1.10.10.10">
    <property type="entry name" value="Winged helix-like DNA-binding domain superfamily/Winged helix DNA-binding domain"/>
    <property type="match status" value="1"/>
</dbReference>
<feature type="DNA-binding region" description="OmpR/PhoB-type" evidence="6">
    <location>
        <begin position="136"/>
        <end position="235"/>
    </location>
</feature>
<evidence type="ECO:0000259" key="8">
    <source>
        <dbReference type="PROSITE" id="PS51755"/>
    </source>
</evidence>
<dbReference type="RefSeq" id="WP_158068256.1">
    <property type="nucleotide sequence ID" value="NZ_CP042829.1"/>
</dbReference>
<proteinExistence type="predicted"/>
<dbReference type="PANTHER" id="PTHR48111:SF4">
    <property type="entry name" value="DNA-BINDING DUAL TRANSCRIPTIONAL REGULATOR OMPR"/>
    <property type="match status" value="1"/>
</dbReference>
<dbReference type="Gene3D" id="3.40.50.2300">
    <property type="match status" value="1"/>
</dbReference>
<feature type="modified residue" description="4-aspartylphosphate" evidence="5">
    <location>
        <position position="59"/>
    </location>
</feature>
<evidence type="ECO:0000256" key="1">
    <source>
        <dbReference type="ARBA" id="ARBA00022553"/>
    </source>
</evidence>
<sequence>MVAASERHPKVLVVEDEESLLFTLAHNLKREGYQVLTAARGDDGLRLAREKQPDLIVLDVMLPGIDGIQVCRMLRRDSDVPIIMLTALGGEGDRVAGLDTGADDYMAKPFGMRELMARVRALLRRSGPRAQPDLGPSVIVSGDLALDRERREVTRNGRVLRMKPKEFELLLFFAQHPGKVFTREQILDEVWGYDFYGGPRTVDVHVRWLRQKIEDDPANPARLRTIRGSGYLFEG</sequence>
<dbReference type="InterPro" id="IPR039420">
    <property type="entry name" value="WalR-like"/>
</dbReference>
<evidence type="ECO:0000256" key="4">
    <source>
        <dbReference type="ARBA" id="ARBA00023163"/>
    </source>
</evidence>
<organism evidence="9 10">
    <name type="scientific">Tepidiforma bonchosmolovskayae</name>
    <dbReference type="NCBI Taxonomy" id="2601677"/>
    <lineage>
        <taxon>Bacteria</taxon>
        <taxon>Bacillati</taxon>
        <taxon>Chloroflexota</taxon>
        <taxon>Tepidiformia</taxon>
        <taxon>Tepidiformales</taxon>
        <taxon>Tepidiformaceae</taxon>
        <taxon>Tepidiforma</taxon>
    </lineage>
</organism>
<gene>
    <name evidence="9" type="ORF">Tbon_05835</name>
</gene>
<dbReference type="SMART" id="SM00448">
    <property type="entry name" value="REC"/>
    <property type="match status" value="1"/>
</dbReference>
<dbReference type="PROSITE" id="PS51755">
    <property type="entry name" value="OMPR_PHOB"/>
    <property type="match status" value="1"/>
</dbReference>
<evidence type="ECO:0000256" key="2">
    <source>
        <dbReference type="ARBA" id="ARBA00023015"/>
    </source>
</evidence>
<evidence type="ECO:0000256" key="3">
    <source>
        <dbReference type="ARBA" id="ARBA00023125"/>
    </source>
</evidence>
<dbReference type="EMBL" id="CP042829">
    <property type="protein sequence ID" value="QFG04324.1"/>
    <property type="molecule type" value="Genomic_DNA"/>
</dbReference>
<evidence type="ECO:0000256" key="6">
    <source>
        <dbReference type="PROSITE-ProRule" id="PRU01091"/>
    </source>
</evidence>
<keyword evidence="1 5" id="KW-0597">Phosphoprotein</keyword>
<dbReference type="Pfam" id="PF00072">
    <property type="entry name" value="Response_reg"/>
    <property type="match status" value="1"/>
</dbReference>
<keyword evidence="10" id="KW-1185">Reference proteome</keyword>
<dbReference type="InterPro" id="IPR036388">
    <property type="entry name" value="WH-like_DNA-bd_sf"/>
</dbReference>
<dbReference type="Pfam" id="PF00486">
    <property type="entry name" value="Trans_reg_C"/>
    <property type="match status" value="1"/>
</dbReference>
<name>A0ABX6C8S0_9CHLR</name>
<evidence type="ECO:0000313" key="9">
    <source>
        <dbReference type="EMBL" id="QFG04324.1"/>
    </source>
</evidence>
<evidence type="ECO:0000313" key="10">
    <source>
        <dbReference type="Proteomes" id="UP000326331"/>
    </source>
</evidence>
<feature type="domain" description="OmpR/PhoB-type" evidence="8">
    <location>
        <begin position="136"/>
        <end position="235"/>
    </location>
</feature>
<accession>A0ABX6C8S0</accession>